<name>A0ABV1GSB3_9FIRM</name>
<evidence type="ECO:0000256" key="1">
    <source>
        <dbReference type="ARBA" id="ARBA00004651"/>
    </source>
</evidence>
<keyword evidence="4 6" id="KW-1133">Transmembrane helix</keyword>
<dbReference type="Proteomes" id="UP001480973">
    <property type="component" value="Unassembled WGS sequence"/>
</dbReference>
<accession>A0ABV1GSB3</accession>
<feature type="domain" description="ABC3 transporter permease C-terminal" evidence="7">
    <location>
        <begin position="280"/>
        <end position="404"/>
    </location>
</feature>
<feature type="transmembrane region" description="Helical" evidence="6">
    <location>
        <begin position="324"/>
        <end position="343"/>
    </location>
</feature>
<keyword evidence="5 6" id="KW-0472">Membrane</keyword>
<evidence type="ECO:0000259" key="7">
    <source>
        <dbReference type="Pfam" id="PF02687"/>
    </source>
</evidence>
<evidence type="ECO:0000256" key="3">
    <source>
        <dbReference type="ARBA" id="ARBA00022692"/>
    </source>
</evidence>
<evidence type="ECO:0000313" key="9">
    <source>
        <dbReference type="Proteomes" id="UP001480973"/>
    </source>
</evidence>
<evidence type="ECO:0000256" key="4">
    <source>
        <dbReference type="ARBA" id="ARBA00022989"/>
    </source>
</evidence>
<keyword evidence="3 6" id="KW-0812">Transmembrane</keyword>
<keyword evidence="2" id="KW-1003">Cell membrane</keyword>
<dbReference type="Pfam" id="PF02687">
    <property type="entry name" value="FtsX"/>
    <property type="match status" value="1"/>
</dbReference>
<evidence type="ECO:0000256" key="2">
    <source>
        <dbReference type="ARBA" id="ARBA00022475"/>
    </source>
</evidence>
<gene>
    <name evidence="8" type="ORF">WMO38_13790</name>
</gene>
<comment type="caution">
    <text evidence="8">The sequence shown here is derived from an EMBL/GenBank/DDBJ whole genome shotgun (WGS) entry which is preliminary data.</text>
</comment>
<protein>
    <submittedName>
        <fullName evidence="8">FtsX-like permease family protein</fullName>
    </submittedName>
</protein>
<evidence type="ECO:0000256" key="6">
    <source>
        <dbReference type="SAM" id="Phobius"/>
    </source>
</evidence>
<sequence>MHVNNIIRLVYRSITKKLFVTVMLFCINFISFYMVDIVATSYFGTKYAINETTKMFSSDINNINYVCAGGTDATYEDGRKLTEYVEKLDEVEKSGYFSEGVAQGLDNDLRIPVVIADTKIQQIGNLKLSNKLKEAMQNVPQGYQCMLLGYNYKNKVNIGDIFSASIYKNDKCIVVGFLQKDAMWPKRGRLFDVSTGEDIYTLENSGIIITDNYELYDTSKVADTSYEYYFLVSDYNKDIVYDKIKAFASENSITALIVNIGENIQNKIEENGLSNNKNITATVMFVILATLSMSVSCVVHCMLDKKSYGTMVVCGMKKKEIIKMTVFYNGFLFISSSVASWLLRQKQIFGKINPADSQLVTGVFRLNNIAGHMYFVPILILVMIIFMTLITSVMPAIIISRMTPVDMIFERD</sequence>
<keyword evidence="9" id="KW-1185">Reference proteome</keyword>
<evidence type="ECO:0000313" key="8">
    <source>
        <dbReference type="EMBL" id="MEQ2536172.1"/>
    </source>
</evidence>
<evidence type="ECO:0000256" key="5">
    <source>
        <dbReference type="ARBA" id="ARBA00023136"/>
    </source>
</evidence>
<proteinExistence type="predicted"/>
<dbReference type="EMBL" id="JBBMES010000023">
    <property type="protein sequence ID" value="MEQ2536172.1"/>
    <property type="molecule type" value="Genomic_DNA"/>
</dbReference>
<comment type="subcellular location">
    <subcellularLocation>
        <location evidence="1">Cell membrane</location>
        <topology evidence="1">Multi-pass membrane protein</topology>
    </subcellularLocation>
</comment>
<organism evidence="8 9">
    <name type="scientific">Lachnospira intestinalis</name>
    <dbReference type="NCBI Taxonomy" id="3133158"/>
    <lineage>
        <taxon>Bacteria</taxon>
        <taxon>Bacillati</taxon>
        <taxon>Bacillota</taxon>
        <taxon>Clostridia</taxon>
        <taxon>Lachnospirales</taxon>
        <taxon>Lachnospiraceae</taxon>
        <taxon>Lachnospira</taxon>
    </lineage>
</organism>
<reference evidence="8 9" key="1">
    <citation type="submission" date="2024-03" db="EMBL/GenBank/DDBJ databases">
        <title>Human intestinal bacterial collection.</title>
        <authorList>
            <person name="Pauvert C."/>
            <person name="Hitch T.C.A."/>
            <person name="Clavel T."/>
        </authorList>
    </citation>
    <scope>NUCLEOTIDE SEQUENCE [LARGE SCALE GENOMIC DNA]</scope>
    <source>
        <strain evidence="8 9">CLA-JM-H10</strain>
    </source>
</reference>
<feature type="transmembrane region" description="Helical" evidence="6">
    <location>
        <begin position="18"/>
        <end position="43"/>
    </location>
</feature>
<feature type="transmembrane region" description="Helical" evidence="6">
    <location>
        <begin position="283"/>
        <end position="303"/>
    </location>
</feature>
<feature type="transmembrane region" description="Helical" evidence="6">
    <location>
        <begin position="374"/>
        <end position="399"/>
    </location>
</feature>
<dbReference type="InterPro" id="IPR003838">
    <property type="entry name" value="ABC3_permease_C"/>
</dbReference>